<dbReference type="Proteomes" id="UP000048908">
    <property type="component" value="Unassembled WGS sequence"/>
</dbReference>
<dbReference type="PRINTS" id="PR01790">
    <property type="entry name" value="SMP30FAMILY"/>
</dbReference>
<dbReference type="Pfam" id="PF08450">
    <property type="entry name" value="SGL"/>
    <property type="match status" value="1"/>
</dbReference>
<feature type="active site" description="Proton donor/acceptor" evidence="2">
    <location>
        <position position="194"/>
    </location>
</feature>
<dbReference type="GO" id="GO:0004341">
    <property type="term" value="F:gluconolactonase activity"/>
    <property type="evidence" value="ECO:0007669"/>
    <property type="project" value="TreeGrafter"/>
</dbReference>
<proteinExistence type="inferred from homology"/>
<protein>
    <submittedName>
        <fullName evidence="5">L-arabinolactonase</fullName>
        <ecNumber evidence="5">3.1.1.15</ecNumber>
    </submittedName>
</protein>
<evidence type="ECO:0000256" key="2">
    <source>
        <dbReference type="PIRSR" id="PIRSR605511-1"/>
    </source>
</evidence>
<feature type="domain" description="SMP-30/Gluconolactonase/LRE-like region" evidence="4">
    <location>
        <begin position="14"/>
        <end position="253"/>
    </location>
</feature>
<feature type="binding site" evidence="3">
    <location>
        <position position="99"/>
    </location>
    <ligand>
        <name>substrate</name>
    </ligand>
</feature>
<dbReference type="PANTHER" id="PTHR10907:SF47">
    <property type="entry name" value="REGUCALCIN"/>
    <property type="match status" value="1"/>
</dbReference>
<evidence type="ECO:0000259" key="4">
    <source>
        <dbReference type="Pfam" id="PF08450"/>
    </source>
</evidence>
<dbReference type="EMBL" id="CXPG01000009">
    <property type="protein sequence ID" value="CTQ31480.1"/>
    <property type="molecule type" value="Genomic_DNA"/>
</dbReference>
<dbReference type="InterPro" id="IPR013658">
    <property type="entry name" value="SGL"/>
</dbReference>
<comment type="similarity">
    <text evidence="1">Belongs to the SMP-30/CGR1 family.</text>
</comment>
<accession>A0A0M6XJV9</accession>
<dbReference type="PANTHER" id="PTHR10907">
    <property type="entry name" value="REGUCALCIN"/>
    <property type="match status" value="1"/>
</dbReference>
<keyword evidence="6" id="KW-1185">Reference proteome</keyword>
<feature type="binding site" evidence="3">
    <location>
        <position position="194"/>
    </location>
    <ligand>
        <name>a divalent metal cation</name>
        <dbReference type="ChEBI" id="CHEBI:60240"/>
    </ligand>
</feature>
<name>A0A0M6XJV9_9RHOB</name>
<dbReference type="Gene3D" id="2.120.10.30">
    <property type="entry name" value="TolB, C-terminal domain"/>
    <property type="match status" value="1"/>
</dbReference>
<dbReference type="GO" id="GO:0019853">
    <property type="term" value="P:L-ascorbic acid biosynthetic process"/>
    <property type="evidence" value="ECO:0007669"/>
    <property type="project" value="TreeGrafter"/>
</dbReference>
<feature type="binding site" evidence="3">
    <location>
        <position position="97"/>
    </location>
    <ligand>
        <name>substrate</name>
    </ligand>
</feature>
<dbReference type="InterPro" id="IPR011042">
    <property type="entry name" value="6-blade_b-propeller_TolB-like"/>
</dbReference>
<feature type="binding site" evidence="3">
    <location>
        <position position="16"/>
    </location>
    <ligand>
        <name>a divalent metal cation</name>
        <dbReference type="ChEBI" id="CHEBI:60240"/>
    </ligand>
</feature>
<keyword evidence="3" id="KW-0479">Metal-binding</keyword>
<dbReference type="GO" id="GO:0050021">
    <property type="term" value="F:L-arabinonolactonase activity"/>
    <property type="evidence" value="ECO:0007669"/>
    <property type="project" value="UniProtKB-EC"/>
</dbReference>
<sequence>MTQARVFDDRVCALGEGPLWHPEREQLFWFDITGQKLLSRDGDTQLDWDWDEKVSAAGWIDRDSLMVAGQTALWHFDIRDGRRERIVDLEADQPGNRSNDGRADPLGGFWIGTMGLSGEPGAGALYRYFRGEVRQLFRDITTPNSICFAPAGDLAYFSDTAKGVVWKQAIDRAGWPSGRPEVFADFSGVGLKPDGAVCDAEGNLWIAQWGGWRVACHGPDGRFLRSLACGAAHTTCPAFGGSDLRRLFVTSATEGLDDGAIDHHAGGGRTWVADMPVRGQAEYRVIL</sequence>
<keyword evidence="5" id="KW-0378">Hydrolase</keyword>
<dbReference type="EC" id="3.1.1.15" evidence="5"/>
<reference evidence="5 6" key="1">
    <citation type="submission" date="2015-07" db="EMBL/GenBank/DDBJ databases">
        <authorList>
            <person name="Noorani M."/>
        </authorList>
    </citation>
    <scope>NUCLEOTIDE SEQUENCE [LARGE SCALE GENOMIC DNA]</scope>
    <source>
        <strain evidence="5 6">CECT 5088</strain>
    </source>
</reference>
<gene>
    <name evidence="5" type="primary">araB_1</name>
    <name evidence="5" type="ORF">JAN5088_00238</name>
</gene>
<dbReference type="OrthoDB" id="2633250at2"/>
<dbReference type="RefSeq" id="WP_055680962.1">
    <property type="nucleotide sequence ID" value="NZ_CXPG01000009.1"/>
</dbReference>
<evidence type="ECO:0000313" key="6">
    <source>
        <dbReference type="Proteomes" id="UP000048908"/>
    </source>
</evidence>
<evidence type="ECO:0000256" key="1">
    <source>
        <dbReference type="ARBA" id="ARBA00008853"/>
    </source>
</evidence>
<evidence type="ECO:0000313" key="5">
    <source>
        <dbReference type="EMBL" id="CTQ31480.1"/>
    </source>
</evidence>
<dbReference type="InterPro" id="IPR005511">
    <property type="entry name" value="SMP-30"/>
</dbReference>
<organism evidence="5 6">
    <name type="scientific">Jannaschia rubra</name>
    <dbReference type="NCBI Taxonomy" id="282197"/>
    <lineage>
        <taxon>Bacteria</taxon>
        <taxon>Pseudomonadati</taxon>
        <taxon>Pseudomonadota</taxon>
        <taxon>Alphaproteobacteria</taxon>
        <taxon>Rhodobacterales</taxon>
        <taxon>Roseobacteraceae</taxon>
        <taxon>Jannaschia</taxon>
    </lineage>
</organism>
<dbReference type="GO" id="GO:0005509">
    <property type="term" value="F:calcium ion binding"/>
    <property type="evidence" value="ECO:0007669"/>
    <property type="project" value="TreeGrafter"/>
</dbReference>
<dbReference type="SUPFAM" id="SSF63829">
    <property type="entry name" value="Calcium-dependent phosphotriesterase"/>
    <property type="match status" value="1"/>
</dbReference>
<feature type="binding site" evidence="3">
    <location>
        <position position="144"/>
    </location>
    <ligand>
        <name>a divalent metal cation</name>
        <dbReference type="ChEBI" id="CHEBI:60240"/>
    </ligand>
</feature>
<evidence type="ECO:0000256" key="3">
    <source>
        <dbReference type="PIRSR" id="PIRSR605511-2"/>
    </source>
</evidence>
<comment type="cofactor">
    <cofactor evidence="3">
        <name>Zn(2+)</name>
        <dbReference type="ChEBI" id="CHEBI:29105"/>
    </cofactor>
    <text evidence="3">Binds 1 divalent metal cation per subunit.</text>
</comment>
<dbReference type="STRING" id="282197.SAMN04488517_101179"/>
<dbReference type="AlphaFoldDB" id="A0A0M6XJV9"/>
<keyword evidence="3" id="KW-0862">Zinc</keyword>